<feature type="region of interest" description="Disordered" evidence="1">
    <location>
        <begin position="32"/>
        <end position="54"/>
    </location>
</feature>
<organism evidence="2 3">
    <name type="scientific">Trichoderma ghanense</name>
    <dbReference type="NCBI Taxonomy" id="65468"/>
    <lineage>
        <taxon>Eukaryota</taxon>
        <taxon>Fungi</taxon>
        <taxon>Dikarya</taxon>
        <taxon>Ascomycota</taxon>
        <taxon>Pezizomycotina</taxon>
        <taxon>Sordariomycetes</taxon>
        <taxon>Hypocreomycetidae</taxon>
        <taxon>Hypocreales</taxon>
        <taxon>Hypocreaceae</taxon>
        <taxon>Trichoderma</taxon>
    </lineage>
</organism>
<proteinExistence type="predicted"/>
<evidence type="ECO:0000256" key="1">
    <source>
        <dbReference type="SAM" id="MobiDB-lite"/>
    </source>
</evidence>
<evidence type="ECO:0000313" key="2">
    <source>
        <dbReference type="EMBL" id="TFB07577.1"/>
    </source>
</evidence>
<dbReference type="RefSeq" id="XP_073563778.1">
    <property type="nucleotide sequence ID" value="XM_073697686.1"/>
</dbReference>
<feature type="non-terminal residue" evidence="2">
    <location>
        <position position="1"/>
    </location>
</feature>
<gene>
    <name evidence="2" type="ORF">CCMA1212_000207</name>
</gene>
<reference evidence="2 3" key="1">
    <citation type="submission" date="2018-01" db="EMBL/GenBank/DDBJ databases">
        <title>Genome characterization of the sugarcane-associated fungus Trichoderma ghanense CCMA-1212 and their application in lignocelulose bioconversion.</title>
        <authorList>
            <person name="Steindorff A.S."/>
            <person name="Mendes T.D."/>
            <person name="Vilela E.S.D."/>
            <person name="Rodrigues D.S."/>
            <person name="Formighieri E.F."/>
            <person name="Melo I.S."/>
            <person name="Favaro L.C.L."/>
        </authorList>
    </citation>
    <scope>NUCLEOTIDE SEQUENCE [LARGE SCALE GENOMIC DNA]</scope>
    <source>
        <strain evidence="2 3">CCMA-1212</strain>
    </source>
</reference>
<dbReference type="EMBL" id="PPTA01000001">
    <property type="protein sequence ID" value="TFB07577.1"/>
    <property type="molecule type" value="Genomic_DNA"/>
</dbReference>
<dbReference type="GeneID" id="300572136"/>
<dbReference type="Proteomes" id="UP001642720">
    <property type="component" value="Unassembled WGS sequence"/>
</dbReference>
<evidence type="ECO:0000313" key="3">
    <source>
        <dbReference type="Proteomes" id="UP001642720"/>
    </source>
</evidence>
<sequence length="54" mass="6187">QAVIQKRRLIESVKRDGGIAVKLYDPICRESEPHVWDKSQGQASRQGRRQQARG</sequence>
<protein>
    <submittedName>
        <fullName evidence="2">Uncharacterized protein</fullName>
    </submittedName>
</protein>
<accession>A0ABY2HJ79</accession>
<keyword evidence="3" id="KW-1185">Reference proteome</keyword>
<comment type="caution">
    <text evidence="2">The sequence shown here is derived from an EMBL/GenBank/DDBJ whole genome shotgun (WGS) entry which is preliminary data.</text>
</comment>
<name>A0ABY2HJ79_9HYPO</name>